<dbReference type="EMBL" id="QKWP01000399">
    <property type="protein sequence ID" value="RIB20755.1"/>
    <property type="molecule type" value="Genomic_DNA"/>
</dbReference>
<protein>
    <submittedName>
        <fullName evidence="2">Uncharacterized protein</fullName>
    </submittedName>
</protein>
<feature type="transmembrane region" description="Helical" evidence="1">
    <location>
        <begin position="45"/>
        <end position="71"/>
    </location>
</feature>
<gene>
    <name evidence="2" type="ORF">C2G38_1160863</name>
</gene>
<comment type="caution">
    <text evidence="2">The sequence shown here is derived from an EMBL/GenBank/DDBJ whole genome shotgun (WGS) entry which is preliminary data.</text>
</comment>
<organism evidence="2 3">
    <name type="scientific">Gigaspora rosea</name>
    <dbReference type="NCBI Taxonomy" id="44941"/>
    <lineage>
        <taxon>Eukaryota</taxon>
        <taxon>Fungi</taxon>
        <taxon>Fungi incertae sedis</taxon>
        <taxon>Mucoromycota</taxon>
        <taxon>Glomeromycotina</taxon>
        <taxon>Glomeromycetes</taxon>
        <taxon>Diversisporales</taxon>
        <taxon>Gigasporaceae</taxon>
        <taxon>Gigaspora</taxon>
    </lineage>
</organism>
<dbReference type="Proteomes" id="UP000266673">
    <property type="component" value="Unassembled WGS sequence"/>
</dbReference>
<dbReference type="OrthoDB" id="2476745at2759"/>
<reference evidence="2 3" key="1">
    <citation type="submission" date="2018-06" db="EMBL/GenBank/DDBJ databases">
        <title>Comparative genomics reveals the genomic features of Rhizophagus irregularis, R. cerebriforme, R. diaphanum and Gigaspora rosea, and their symbiotic lifestyle signature.</title>
        <authorList>
            <person name="Morin E."/>
            <person name="San Clemente H."/>
            <person name="Chen E.C.H."/>
            <person name="De La Providencia I."/>
            <person name="Hainaut M."/>
            <person name="Kuo A."/>
            <person name="Kohler A."/>
            <person name="Murat C."/>
            <person name="Tang N."/>
            <person name="Roy S."/>
            <person name="Loubradou J."/>
            <person name="Henrissat B."/>
            <person name="Grigoriev I.V."/>
            <person name="Corradi N."/>
            <person name="Roux C."/>
            <person name="Martin F.M."/>
        </authorList>
    </citation>
    <scope>NUCLEOTIDE SEQUENCE [LARGE SCALE GENOMIC DNA]</scope>
    <source>
        <strain evidence="2 3">DAOM 194757</strain>
    </source>
</reference>
<dbReference type="AlphaFoldDB" id="A0A397VE58"/>
<proteinExistence type="predicted"/>
<evidence type="ECO:0000313" key="3">
    <source>
        <dbReference type="Proteomes" id="UP000266673"/>
    </source>
</evidence>
<keyword evidence="1" id="KW-1133">Transmembrane helix</keyword>
<accession>A0A397VE58</accession>
<keyword evidence="1" id="KW-0472">Membrane</keyword>
<evidence type="ECO:0000256" key="1">
    <source>
        <dbReference type="SAM" id="Phobius"/>
    </source>
</evidence>
<keyword evidence="3" id="KW-1185">Reference proteome</keyword>
<evidence type="ECO:0000313" key="2">
    <source>
        <dbReference type="EMBL" id="RIB20755.1"/>
    </source>
</evidence>
<name>A0A397VE58_9GLOM</name>
<keyword evidence="1" id="KW-0812">Transmembrane</keyword>
<sequence length="124" mass="13799">MILAFGATSVSNLYTNNIYILDIHNYTWVTTFNSSTDKANNNFSYLYIGIGIGVGVVILTVFLFVIGFFIYKNRHKEKVIATPGTSNNDHIREIHTSTVYTSGISPPETYVQTPLYGVPSPVKN</sequence>